<dbReference type="RefSeq" id="XP_011501762.1">
    <property type="nucleotide sequence ID" value="XM_011503460.1"/>
</dbReference>
<dbReference type="InterPro" id="IPR008979">
    <property type="entry name" value="Galactose-bd-like_sf"/>
</dbReference>
<dbReference type="GeneID" id="105365324"/>
<dbReference type="FunFam" id="2.60.120.260:FF:000012">
    <property type="entry name" value="F-box only protein 2"/>
    <property type="match status" value="1"/>
</dbReference>
<evidence type="ECO:0000313" key="4">
    <source>
        <dbReference type="RefSeq" id="XP_011501762.1"/>
    </source>
</evidence>
<gene>
    <name evidence="4" type="primary">LOC105365324</name>
</gene>
<dbReference type="InterPro" id="IPR001810">
    <property type="entry name" value="F-box_dom"/>
</dbReference>
<dbReference type="SMART" id="SM01198">
    <property type="entry name" value="FBA"/>
    <property type="match status" value="1"/>
</dbReference>
<evidence type="ECO:0000259" key="1">
    <source>
        <dbReference type="PROSITE" id="PS50181"/>
    </source>
</evidence>
<dbReference type="Gene3D" id="1.20.1280.50">
    <property type="match status" value="1"/>
</dbReference>
<dbReference type="InterPro" id="IPR036047">
    <property type="entry name" value="F-box-like_dom_sf"/>
</dbReference>
<dbReference type="CDD" id="cd09917">
    <property type="entry name" value="F-box_SF"/>
    <property type="match status" value="1"/>
</dbReference>
<sequence length="291" mass="33916">MEQFPDKLRNMTISENRITYDETCNNGLIVNDKYIPEELLSTILCYIDHKTLVSCQIVCKRWNFLIKSYVWRKKAEITLGHALPVDESTMWAKYYFICDKKPFYKNLIINNITTLFPNNWTILNFGGNGWAVECPPIGVPPLPEDPIFNGENACFVTSYNKCLKVQVINLIEQGFSKYLLDNLQPIIKVSEYYSCRWDCPAVYNCTVQLLKEKLDSEELFASYNYKKLLEHGDQNKWFKFEHEFRDYGKGLRSIKFIHGGQDTRYWSGHYGSKMAGASVILELPEFPKSID</sequence>
<organism evidence="3 4">
    <name type="scientific">Ceratosolen solmsi marchali</name>
    <dbReference type="NCBI Taxonomy" id="326594"/>
    <lineage>
        <taxon>Eukaryota</taxon>
        <taxon>Metazoa</taxon>
        <taxon>Ecdysozoa</taxon>
        <taxon>Arthropoda</taxon>
        <taxon>Hexapoda</taxon>
        <taxon>Insecta</taxon>
        <taxon>Pterygota</taxon>
        <taxon>Neoptera</taxon>
        <taxon>Endopterygota</taxon>
        <taxon>Hymenoptera</taxon>
        <taxon>Apocrita</taxon>
        <taxon>Proctotrupomorpha</taxon>
        <taxon>Chalcidoidea</taxon>
        <taxon>Agaonidae</taxon>
        <taxon>Agaoninae</taxon>
        <taxon>Ceratosolen</taxon>
    </lineage>
</organism>
<dbReference type="PANTHER" id="PTHR12125">
    <property type="entry name" value="F-BOX ONLY PROTEIN 6-LIKE PROTEIN"/>
    <property type="match status" value="1"/>
</dbReference>
<feature type="domain" description="F-box" evidence="1">
    <location>
        <begin position="29"/>
        <end position="74"/>
    </location>
</feature>
<dbReference type="GO" id="GO:0031146">
    <property type="term" value="P:SCF-dependent proteasomal ubiquitin-dependent protein catabolic process"/>
    <property type="evidence" value="ECO:0007669"/>
    <property type="project" value="TreeGrafter"/>
</dbReference>
<dbReference type="KEGG" id="csol:105365324"/>
<evidence type="ECO:0000313" key="3">
    <source>
        <dbReference type="Proteomes" id="UP000695007"/>
    </source>
</evidence>
<dbReference type="AlphaFoldDB" id="A0AAJ6YPE4"/>
<dbReference type="Pfam" id="PF12937">
    <property type="entry name" value="F-box-like"/>
    <property type="match status" value="1"/>
</dbReference>
<feature type="domain" description="FBA" evidence="2">
    <location>
        <begin position="94"/>
        <end position="283"/>
    </location>
</feature>
<dbReference type="GO" id="GO:0036503">
    <property type="term" value="P:ERAD pathway"/>
    <property type="evidence" value="ECO:0007669"/>
    <property type="project" value="TreeGrafter"/>
</dbReference>
<keyword evidence="3" id="KW-1185">Reference proteome</keyword>
<dbReference type="PROSITE" id="PS50181">
    <property type="entry name" value="FBOX"/>
    <property type="match status" value="1"/>
</dbReference>
<name>A0AAJ6YPE4_9HYME</name>
<dbReference type="Proteomes" id="UP000695007">
    <property type="component" value="Unplaced"/>
</dbReference>
<dbReference type="GO" id="GO:0005737">
    <property type="term" value="C:cytoplasm"/>
    <property type="evidence" value="ECO:0007669"/>
    <property type="project" value="TreeGrafter"/>
</dbReference>
<dbReference type="PROSITE" id="PS51114">
    <property type="entry name" value="FBA"/>
    <property type="match status" value="1"/>
</dbReference>
<reference evidence="4" key="1">
    <citation type="submission" date="2025-08" db="UniProtKB">
        <authorList>
            <consortium name="RefSeq"/>
        </authorList>
    </citation>
    <scope>IDENTIFICATION</scope>
</reference>
<dbReference type="GO" id="GO:0061630">
    <property type="term" value="F:ubiquitin protein ligase activity"/>
    <property type="evidence" value="ECO:0007669"/>
    <property type="project" value="TreeGrafter"/>
</dbReference>
<dbReference type="Gene3D" id="2.60.120.260">
    <property type="entry name" value="Galactose-binding domain-like"/>
    <property type="match status" value="1"/>
</dbReference>
<dbReference type="SUPFAM" id="SSF49785">
    <property type="entry name" value="Galactose-binding domain-like"/>
    <property type="match status" value="1"/>
</dbReference>
<dbReference type="InterPro" id="IPR039752">
    <property type="entry name" value="F-box_only"/>
</dbReference>
<evidence type="ECO:0000259" key="2">
    <source>
        <dbReference type="PROSITE" id="PS51114"/>
    </source>
</evidence>
<dbReference type="SMART" id="SM00256">
    <property type="entry name" value="FBOX"/>
    <property type="match status" value="1"/>
</dbReference>
<dbReference type="SUPFAM" id="SSF81383">
    <property type="entry name" value="F-box domain"/>
    <property type="match status" value="1"/>
</dbReference>
<dbReference type="GO" id="GO:0019005">
    <property type="term" value="C:SCF ubiquitin ligase complex"/>
    <property type="evidence" value="ECO:0007669"/>
    <property type="project" value="TreeGrafter"/>
</dbReference>
<protein>
    <submittedName>
        <fullName evidence="4">F-box only protein 2-like</fullName>
    </submittedName>
</protein>
<proteinExistence type="predicted"/>
<dbReference type="GO" id="GO:0006516">
    <property type="term" value="P:glycoprotein catabolic process"/>
    <property type="evidence" value="ECO:0007669"/>
    <property type="project" value="TreeGrafter"/>
</dbReference>
<accession>A0AAJ6YPE4</accession>
<dbReference type="PANTHER" id="PTHR12125:SF5">
    <property type="entry name" value="F-BOX DOMAIN-CONTAINING PROTEIN"/>
    <property type="match status" value="1"/>
</dbReference>
<dbReference type="Pfam" id="PF04300">
    <property type="entry name" value="FBA"/>
    <property type="match status" value="1"/>
</dbReference>
<dbReference type="InterPro" id="IPR007397">
    <property type="entry name" value="F-box-assoc_dom"/>
</dbReference>